<dbReference type="InterPro" id="IPR012337">
    <property type="entry name" value="RNaseH-like_sf"/>
</dbReference>
<organism evidence="4 5">
    <name type="scientific">Crassostrea virginica</name>
    <name type="common">Eastern oyster</name>
    <dbReference type="NCBI Taxonomy" id="6565"/>
    <lineage>
        <taxon>Eukaryota</taxon>
        <taxon>Metazoa</taxon>
        <taxon>Spiralia</taxon>
        <taxon>Lophotrochozoa</taxon>
        <taxon>Mollusca</taxon>
        <taxon>Bivalvia</taxon>
        <taxon>Autobranchia</taxon>
        <taxon>Pteriomorphia</taxon>
        <taxon>Ostreida</taxon>
        <taxon>Ostreoidea</taxon>
        <taxon>Ostreidae</taxon>
        <taxon>Crassostrea</taxon>
    </lineage>
</organism>
<dbReference type="InterPro" id="IPR008042">
    <property type="entry name" value="Retrotrans_Pao"/>
</dbReference>
<feature type="region of interest" description="Disordered" evidence="2">
    <location>
        <begin position="248"/>
        <end position="268"/>
    </location>
</feature>
<dbReference type="Pfam" id="PF05380">
    <property type="entry name" value="Peptidase_A17"/>
    <property type="match status" value="1"/>
</dbReference>
<dbReference type="GO" id="GO:0015074">
    <property type="term" value="P:DNA integration"/>
    <property type="evidence" value="ECO:0007669"/>
    <property type="project" value="InterPro"/>
</dbReference>
<keyword evidence="4" id="KW-1185">Reference proteome</keyword>
<sequence>MYIRTGKSDRLVGPNDRCVKSTFPQLWHTEDLGKRMHKPTEKSLVSFQSKCLKYQQQIEKLWNTVEDTILSIQDSDKTIKSLRKLDSDIRTTFEPYVKSAEDYLDFLIHTNSEASKNEETKFNEVFVKAKQLVEKSLEEIKTFRMDLVESSSYLSSASSERRKHRLDLLKKEAAIQKEKLKLEEEEIARKAEVNRKKQELEINLKLLKQENIFMEDESRDLPSLDLNSEDKENRTRKYIENLNLCESDAETPEPDRTIPIPTPFRPNQNFSENNVPLRPSAPAFYPSNPRFTPQHVQYEPVPAVPQLSQPAVMFPQHAVSENVFSDLTLFMMRKQLVPERFTIFDDKAESYNAWKFSFLDIVNELKVSKHEELELLVNKLSGRSKDMAVSIRNANSGEVNRAVMLIWERLDEMFGRPEMIESSLRSQLENFQKITPSENGRLYDLLNILIKIESLKANPQFATCLAFYDSSTGVNPIIAKLPYNLQEKWITKASTYKRENQVPFPPFSYFVHYIKEMCAVRNDPAFIFSKPQTSGSKNNQKGTVPRTPGIHTRKTEVTDCPRTNSNRCPYHKADHSIHECNGFRAKSLTERKNFLQSKHICTRCCSFKHLAKDCSVNIKCNTCGSNSHATALHPERLFKPRGSAYGGEKSNRSSSPSTLTSSTQAVTMTSAVDLPTSSMTTDNVSTMCTKFCGDKFKGRSCSKTILVDVYHTNFPESTVRMYAILDDQSNRSLASPELFDAMNVTCEPTEYTLTSCSGNTVRYGRTAHGFMVRSIDNSITYELPSLIECDDLPNELSEIPTPDIAKSYNHLHSISSLIPEFDPNSKIQLLIGRDLPEAHHIQNQIVGPKGTPFALELGLGWTIIGEVCLGKIHQRDTVSVNKVSILNDGSATCSEPCRNYLQIKEQISTTTSVVSARDFRGDNVFMKTPNDDQVGLSVEDRKFMKLMNSSFRKDEEGFWTAPLPFKQIPDHLPNNKAQAYHRAQVLHTSLQKDPVKKEQFVTFMQKVLNSGAAEETPSSTNGPCWYLPLFGVRSLRKPGQIRGVFDSSAVYNGTSLNSELMSGPDMVNSLLGILLRFRKDEVAMTADIEQMFYRFRVEEKHRNFLRFYWYRNNNPDDELIEYRMKAHVFGNSPSPAIATFGLRKTVEFADLDVKDFVNRNFYVDDGIISLPSESEAISLMKRTQSILKTEGQLRLHKITSNKTAVMKAFEPCDLGENLKEIDSDETVHRSLGLCWNLKDDTFQFSVPMTEKPFTRRGLLSTVNSLFDPLGFIAPIILSGKILLREVTPSGVGWDEPLPSVYEQKWAEWTSSLQILKDVAIPRMLSHQSVSLAKDVELHIFSDASEQAIAASAYLKVTDNDGHISIRFLMGKGKLAPVRGHTIPRLELCAAVLATEIAEIISIQLDIPLTSMYYYSDSKVVLGYISNQTRRFYNYVSNRIDLILKVSTADQWSYISTDKNPADSCTRSIFSISDVMQLPWILGPQWLCDTKKIQADTLCFPLIEPDCDVEVRPLSINVSVKPESNGLETERFERFSSWKSLIRAVMCLQRLVNMCKTRTNSQLDNWSHSDAIQKAELLVLKELQQECFLKDIKLLSEKKQLSKDSRIAHLTPFLDENGLLRVGGRINAAINQLPAKEINPIILPKGSHITTLILRNFHEKTKHQGRLFTEGAVRSGGYWAIGAKRMISSLIHNCVTCRRLRRSREIQKMADIPPERLTPGPPFTSIGIDTFGPWEIVTRKTRGGAANSKRWAILFTCLVSRAIHIEIIEEMSSSSFINALRRFLALRGPVKLIRSDRGTNFIGASEEMKIDTIKVENGPVQQFLQTSGITWKFNVPHASHMGGIWERMIGMTRKILNSMLLESRSKTLTHEVLVTFMCEVCAIINSRPITPISTDPDEPLIISPYMILTGKVDFLPVVSDSLDIKDIHRAQWKHVQVLADIFWRHWRKDYLNILQSRRIWKNKHSNIKVGDVVIIRDTVVNRNYWPMGVIQRTFESDDGLVRKVEVRMIRDGKPTLFTRPVHELVLLLNEQ</sequence>
<evidence type="ECO:0000259" key="3">
    <source>
        <dbReference type="PROSITE" id="PS50994"/>
    </source>
</evidence>
<feature type="coiled-coil region" evidence="1">
    <location>
        <begin position="166"/>
        <end position="217"/>
    </location>
</feature>
<accession>A0A8B8E9S9</accession>
<dbReference type="InterPro" id="IPR036397">
    <property type="entry name" value="RNaseH_sf"/>
</dbReference>
<dbReference type="SUPFAM" id="SSF53098">
    <property type="entry name" value="Ribonuclease H-like"/>
    <property type="match status" value="1"/>
</dbReference>
<feature type="domain" description="Integrase catalytic" evidence="3">
    <location>
        <begin position="1716"/>
        <end position="1911"/>
    </location>
</feature>
<dbReference type="PANTHER" id="PTHR47331">
    <property type="entry name" value="PHD-TYPE DOMAIN-CONTAINING PROTEIN"/>
    <property type="match status" value="1"/>
</dbReference>
<name>A0A8B8E9S9_CRAVI</name>
<dbReference type="PANTHER" id="PTHR47331:SF6">
    <property type="entry name" value="DOUBLECORTIN DOMAIN-CONTAINING PROTEIN"/>
    <property type="match status" value="1"/>
</dbReference>
<dbReference type="KEGG" id="cvn:111133367"/>
<feature type="region of interest" description="Disordered" evidence="2">
    <location>
        <begin position="531"/>
        <end position="558"/>
    </location>
</feature>
<dbReference type="GO" id="GO:0003676">
    <property type="term" value="F:nucleic acid binding"/>
    <property type="evidence" value="ECO:0007669"/>
    <property type="project" value="InterPro"/>
</dbReference>
<dbReference type="OrthoDB" id="6092644at2759"/>
<feature type="compositionally biased region" description="Low complexity" evidence="2">
    <location>
        <begin position="652"/>
        <end position="663"/>
    </location>
</feature>
<keyword evidence="1" id="KW-0175">Coiled coil</keyword>
<protein>
    <submittedName>
        <fullName evidence="5">Uncharacterized protein LOC111133367 isoform X1</fullName>
    </submittedName>
</protein>
<dbReference type="Proteomes" id="UP000694844">
    <property type="component" value="Chromosome 5"/>
</dbReference>
<dbReference type="PROSITE" id="PS50994">
    <property type="entry name" value="INTEGRASE"/>
    <property type="match status" value="1"/>
</dbReference>
<dbReference type="Gene3D" id="3.30.420.10">
    <property type="entry name" value="Ribonuclease H-like superfamily/Ribonuclease H"/>
    <property type="match status" value="1"/>
</dbReference>
<proteinExistence type="predicted"/>
<gene>
    <name evidence="5" type="primary">LOC111133367</name>
</gene>
<dbReference type="SUPFAM" id="SSF56672">
    <property type="entry name" value="DNA/RNA polymerases"/>
    <property type="match status" value="1"/>
</dbReference>
<evidence type="ECO:0000313" key="4">
    <source>
        <dbReference type="Proteomes" id="UP000694844"/>
    </source>
</evidence>
<evidence type="ECO:0000313" key="5">
    <source>
        <dbReference type="RefSeq" id="XP_022337412.1"/>
    </source>
</evidence>
<reference evidence="5" key="1">
    <citation type="submission" date="2025-08" db="UniProtKB">
        <authorList>
            <consortium name="RefSeq"/>
        </authorList>
    </citation>
    <scope>IDENTIFICATION</scope>
    <source>
        <tissue evidence="5">Whole sample</tissue>
    </source>
</reference>
<dbReference type="InterPro" id="IPR043502">
    <property type="entry name" value="DNA/RNA_pol_sf"/>
</dbReference>
<dbReference type="InterPro" id="IPR001584">
    <property type="entry name" value="Integrase_cat-core"/>
</dbReference>
<evidence type="ECO:0000256" key="2">
    <source>
        <dbReference type="SAM" id="MobiDB-lite"/>
    </source>
</evidence>
<dbReference type="GeneID" id="111133367"/>
<evidence type="ECO:0000256" key="1">
    <source>
        <dbReference type="SAM" id="Coils"/>
    </source>
</evidence>
<feature type="compositionally biased region" description="Polar residues" evidence="2">
    <location>
        <begin position="531"/>
        <end position="542"/>
    </location>
</feature>
<dbReference type="Pfam" id="PF18701">
    <property type="entry name" value="DUF5641"/>
    <property type="match status" value="1"/>
</dbReference>
<dbReference type="InterPro" id="IPR040676">
    <property type="entry name" value="DUF5641"/>
</dbReference>
<dbReference type="RefSeq" id="XP_022337412.1">
    <property type="nucleotide sequence ID" value="XM_022481704.1"/>
</dbReference>
<feature type="region of interest" description="Disordered" evidence="2">
    <location>
        <begin position="639"/>
        <end position="664"/>
    </location>
</feature>